<dbReference type="Pfam" id="PF10604">
    <property type="entry name" value="Polyketide_cyc2"/>
    <property type="match status" value="1"/>
</dbReference>
<evidence type="ECO:0000256" key="1">
    <source>
        <dbReference type="SAM" id="SignalP"/>
    </source>
</evidence>
<protein>
    <recommendedName>
        <fullName evidence="4">SRPBCC family protein</fullName>
    </recommendedName>
</protein>
<dbReference type="InterPro" id="IPR023393">
    <property type="entry name" value="START-like_dom_sf"/>
</dbReference>
<dbReference type="EMBL" id="CAKLPX010000001">
    <property type="protein sequence ID" value="CAH0990781.1"/>
    <property type="molecule type" value="Genomic_DNA"/>
</dbReference>
<comment type="caution">
    <text evidence="2">The sequence shown here is derived from an EMBL/GenBank/DDBJ whole genome shotgun (WGS) entry which is preliminary data.</text>
</comment>
<organism evidence="2 3">
    <name type="scientific">Sinobacterium norvegicum</name>
    <dbReference type="NCBI Taxonomy" id="1641715"/>
    <lineage>
        <taxon>Bacteria</taxon>
        <taxon>Pseudomonadati</taxon>
        <taxon>Pseudomonadota</taxon>
        <taxon>Gammaproteobacteria</taxon>
        <taxon>Cellvibrionales</taxon>
        <taxon>Spongiibacteraceae</taxon>
        <taxon>Sinobacterium</taxon>
    </lineage>
</organism>
<feature type="chain" id="PRO_5046572199" description="SRPBCC family protein" evidence="1">
    <location>
        <begin position="23"/>
        <end position="201"/>
    </location>
</feature>
<keyword evidence="1" id="KW-0732">Signal</keyword>
<reference evidence="2" key="1">
    <citation type="submission" date="2021-12" db="EMBL/GenBank/DDBJ databases">
        <authorList>
            <person name="Rodrigo-Torres L."/>
            <person name="Arahal R. D."/>
            <person name="Lucena T."/>
        </authorList>
    </citation>
    <scope>NUCLEOTIDE SEQUENCE</scope>
    <source>
        <strain evidence="2">CECT 8267</strain>
    </source>
</reference>
<evidence type="ECO:0000313" key="3">
    <source>
        <dbReference type="Proteomes" id="UP000838100"/>
    </source>
</evidence>
<dbReference type="SUPFAM" id="SSF55961">
    <property type="entry name" value="Bet v1-like"/>
    <property type="match status" value="1"/>
</dbReference>
<dbReference type="InterPro" id="IPR019587">
    <property type="entry name" value="Polyketide_cyclase/dehydratase"/>
</dbReference>
<dbReference type="RefSeq" id="WP_237443454.1">
    <property type="nucleotide sequence ID" value="NZ_CAKLPX010000001.1"/>
</dbReference>
<sequence length="201" mass="22845">MKKIVKALVLSLIVLISVLVVAANTGEAKQHLITTTVVVEQPIAEVWQQLQDFTVAHNYVPNIVDTQVVSEQLTGLGASRQVYNSDGSYIVETIIEWQPEQGFLLALEEQGGPVKPFVFSQFRYALEGISSDQTWVSFTLYYQLPWGNLGEWLNRYLLVEYLQRSQPAIAAGFKYFYEQKQPATDEDRSAYQRFTDVTQVE</sequence>
<proteinExistence type="predicted"/>
<evidence type="ECO:0000313" key="2">
    <source>
        <dbReference type="EMBL" id="CAH0990781.1"/>
    </source>
</evidence>
<accession>A0ABN8EEV7</accession>
<feature type="signal peptide" evidence="1">
    <location>
        <begin position="1"/>
        <end position="22"/>
    </location>
</feature>
<gene>
    <name evidence="2" type="ORF">SIN8267_00880</name>
</gene>
<dbReference type="Gene3D" id="3.30.530.20">
    <property type="match status" value="1"/>
</dbReference>
<dbReference type="Proteomes" id="UP000838100">
    <property type="component" value="Unassembled WGS sequence"/>
</dbReference>
<keyword evidence="3" id="KW-1185">Reference proteome</keyword>
<name>A0ABN8EEV7_9GAMM</name>
<evidence type="ECO:0008006" key="4">
    <source>
        <dbReference type="Google" id="ProtNLM"/>
    </source>
</evidence>